<evidence type="ECO:0000256" key="1">
    <source>
        <dbReference type="SAM" id="MobiDB-lite"/>
    </source>
</evidence>
<gene>
    <name evidence="4" type="ORF">CK203_115523</name>
</gene>
<sequence>MGKGGEPSPELDYLKNWVVHAWLLKGKLDIAVMGGGLMLFEFELVSEAECVLTRGKRKVFPFTYGIEMCLKLIGDGCGGFIAVDNKTDSLAELQWARMLVKMVGRDTPSSVQLWMRRGASQSSCGGNPHLGSLRWCRGGVLVKDGQPKEPGGVVEPPCGSSSRGATGFPFESVERGPGAEVTDGEDSLGIKSQGTGLERLVSSQPLRVPRWLGGWGVACFLGGDWRDSESLSVKARARMTEEALSTEASRYESITDVFGEDRVLFSSSPLSGCDRAMVVGGVMGTVVIDEGVGYQAPLRAVLTDDSPWEMGIEGEKNMGIRLRESEDLEEKEDQGSSWDDNSLAKFSKTLGSDRSWGGKKSWSGEIFRWGVLNAKGAAGGECMAYLEKYRELFWEELGAIRGSERSLVYQRDFNLIRFPNESRRGERRLNNQAMSRLDRFLVSEDWEGHFKGVVQCTLPRPVSDTSLFYWMGGGVRRGPVSFRFILAEKLKALKAILKSWNKDVFGQVGVNKKLAWTRWISRMIRRSFAPYHWRNWKLERSKGGLRKMGSNGGGFLETKIKRSWLREEEQEIKGGVVGAFKDLLTDPGAGTHLWKVWTLIELEMRKQLDWRAQNAFVEGRQILDAALIANEAIDSLLKRNEWAWDLGRSDRVDLLVHLYSNVFSLGQWHSEKATFNSSRGLRQGDPLSPYLFVIGMEALSRLIHRAVGEGSFQAVESMEGVGWGLVSHLLFADDTLVFCEASEDQMVYLSWLLMWFEAISGLRINWTKAKFCRLVEWRIWRLWLSRLAVKWAGCLLLIWGSFGGEPQVCGRLGWGGREISETVGLVERQFISKGGESLIRSTLSSMPIYLMSLLRMPRVVSLRLEKFKGISCGEGVLWRGSLTS</sequence>
<evidence type="ECO:0000259" key="3">
    <source>
        <dbReference type="Pfam" id="PF14111"/>
    </source>
</evidence>
<feature type="domain" description="DUF4283" evidence="3">
    <location>
        <begin position="8"/>
        <end position="57"/>
    </location>
</feature>
<dbReference type="SUPFAM" id="SSF56672">
    <property type="entry name" value="DNA/RNA polymerases"/>
    <property type="match status" value="1"/>
</dbReference>
<organism evidence="4 5">
    <name type="scientific">Vitis vinifera</name>
    <name type="common">Grape</name>
    <dbReference type="NCBI Taxonomy" id="29760"/>
    <lineage>
        <taxon>Eukaryota</taxon>
        <taxon>Viridiplantae</taxon>
        <taxon>Streptophyta</taxon>
        <taxon>Embryophyta</taxon>
        <taxon>Tracheophyta</taxon>
        <taxon>Spermatophyta</taxon>
        <taxon>Magnoliopsida</taxon>
        <taxon>eudicotyledons</taxon>
        <taxon>Gunneridae</taxon>
        <taxon>Pentapetalae</taxon>
        <taxon>rosids</taxon>
        <taxon>Vitales</taxon>
        <taxon>Vitaceae</taxon>
        <taxon>Viteae</taxon>
        <taxon>Vitis</taxon>
    </lineage>
</organism>
<dbReference type="Pfam" id="PF14111">
    <property type="entry name" value="DUF4283"/>
    <property type="match status" value="1"/>
</dbReference>
<evidence type="ECO:0000313" key="4">
    <source>
        <dbReference type="EMBL" id="RVW29357.1"/>
    </source>
</evidence>
<protein>
    <submittedName>
        <fullName evidence="4">Uncharacterized protein</fullName>
    </submittedName>
</protein>
<evidence type="ECO:0000259" key="2">
    <source>
        <dbReference type="Pfam" id="PF00078"/>
    </source>
</evidence>
<feature type="region of interest" description="Disordered" evidence="1">
    <location>
        <begin position="147"/>
        <end position="185"/>
    </location>
</feature>
<dbReference type="EMBL" id="QGNW01001845">
    <property type="protein sequence ID" value="RVW29357.1"/>
    <property type="molecule type" value="Genomic_DNA"/>
</dbReference>
<name>A0A438D1M4_VITVI</name>
<accession>A0A438D1M4</accession>
<dbReference type="PANTHER" id="PTHR46890">
    <property type="entry name" value="NON-LTR RETROLELEMENT REVERSE TRANSCRIPTASE-LIKE PROTEIN-RELATED"/>
    <property type="match status" value="1"/>
</dbReference>
<dbReference type="AlphaFoldDB" id="A0A438D1M4"/>
<comment type="caution">
    <text evidence="4">The sequence shown here is derived from an EMBL/GenBank/DDBJ whole genome shotgun (WGS) entry which is preliminary data.</text>
</comment>
<dbReference type="PANTHER" id="PTHR46890:SF50">
    <property type="entry name" value="RNA-DIRECTED DNA POLYMERASE, EUKARYOTA, REVERSE TRANSCRIPTASE ZINC-BINDING DOMAIN PROTEIN-RELATED"/>
    <property type="match status" value="1"/>
</dbReference>
<feature type="domain" description="Reverse transcriptase" evidence="2">
    <location>
        <begin position="667"/>
        <end position="773"/>
    </location>
</feature>
<reference evidence="4 5" key="1">
    <citation type="journal article" date="2018" name="PLoS Genet.">
        <title>Population sequencing reveals clonal diversity and ancestral inbreeding in the grapevine cultivar Chardonnay.</title>
        <authorList>
            <person name="Roach M.J."/>
            <person name="Johnson D.L."/>
            <person name="Bohlmann J."/>
            <person name="van Vuuren H.J."/>
            <person name="Jones S.J."/>
            <person name="Pretorius I.S."/>
            <person name="Schmidt S.A."/>
            <person name="Borneman A.R."/>
        </authorList>
    </citation>
    <scope>NUCLEOTIDE SEQUENCE [LARGE SCALE GENOMIC DNA]</scope>
    <source>
        <strain evidence="5">cv. Chardonnay</strain>
        <tissue evidence="4">Leaf</tissue>
    </source>
</reference>
<evidence type="ECO:0000313" key="5">
    <source>
        <dbReference type="Proteomes" id="UP000288805"/>
    </source>
</evidence>
<dbReference type="InterPro" id="IPR025558">
    <property type="entry name" value="DUF4283"/>
</dbReference>
<dbReference type="InterPro" id="IPR043502">
    <property type="entry name" value="DNA/RNA_pol_sf"/>
</dbReference>
<dbReference type="Pfam" id="PF00078">
    <property type="entry name" value="RVT_1"/>
    <property type="match status" value="1"/>
</dbReference>
<dbReference type="Proteomes" id="UP000288805">
    <property type="component" value="Unassembled WGS sequence"/>
</dbReference>
<dbReference type="InterPro" id="IPR000477">
    <property type="entry name" value="RT_dom"/>
</dbReference>
<proteinExistence type="predicted"/>
<dbReference type="InterPro" id="IPR052343">
    <property type="entry name" value="Retrotransposon-Effector_Assoc"/>
</dbReference>